<comment type="caution">
    <text evidence="6">The sequence shown here is derived from an EMBL/GenBank/DDBJ whole genome shotgun (WGS) entry which is preliminary data.</text>
</comment>
<proteinExistence type="inferred from homology"/>
<evidence type="ECO:0000256" key="1">
    <source>
        <dbReference type="ARBA" id="ARBA00009437"/>
    </source>
</evidence>
<name>A0A7Y6N3W6_9BURK</name>
<evidence type="ECO:0000313" key="6">
    <source>
        <dbReference type="EMBL" id="NUY04726.1"/>
    </source>
</evidence>
<dbReference type="Pfam" id="PF00126">
    <property type="entry name" value="HTH_1"/>
    <property type="match status" value="1"/>
</dbReference>
<dbReference type="InterPro" id="IPR058163">
    <property type="entry name" value="LysR-type_TF_proteobact-type"/>
</dbReference>
<organism evidence="6 7">
    <name type="scientific">Paraburkholderia youngii</name>
    <dbReference type="NCBI Taxonomy" id="2782701"/>
    <lineage>
        <taxon>Bacteria</taxon>
        <taxon>Pseudomonadati</taxon>
        <taxon>Pseudomonadota</taxon>
        <taxon>Betaproteobacteria</taxon>
        <taxon>Burkholderiales</taxon>
        <taxon>Burkholderiaceae</taxon>
        <taxon>Paraburkholderia</taxon>
    </lineage>
</organism>
<feature type="domain" description="HTH lysR-type" evidence="5">
    <location>
        <begin position="1"/>
        <end position="59"/>
    </location>
</feature>
<sequence length="301" mass="33098">MDKLAAMQTFVRVVDLGTFTRAADLMNVPKSSVTRLIQELEKELGVRLLHRTSRQLTLTQEGQIYYEGSIRVLDEVGSLDGSVLSATRSPKGKIRVELPGSLAYQLVVPAMPDFFARYPDVQVELSVGNRSVDLIAENLDCVLRLGPLLSDSLIARSAGTLPLVTCASPAYIQRHGLPREPADLMQGHTIVRMNSPRSGRDFVFQLHRDEQLFEIHGSHRLSVNDSSAALAAGLAGLGVLTTYAFLVTPHLRSGALVRLFPDWRGDDVAVHVAYPANRHLASKVRVFVEWAIELLRASEPA</sequence>
<dbReference type="InterPro" id="IPR005119">
    <property type="entry name" value="LysR_subst-bd"/>
</dbReference>
<dbReference type="AlphaFoldDB" id="A0A7Y6N3W6"/>
<dbReference type="GO" id="GO:0006351">
    <property type="term" value="P:DNA-templated transcription"/>
    <property type="evidence" value="ECO:0007669"/>
    <property type="project" value="TreeGrafter"/>
</dbReference>
<keyword evidence="2" id="KW-0805">Transcription regulation</keyword>
<dbReference type="EMBL" id="JAALDK010000002">
    <property type="protein sequence ID" value="NUY04726.1"/>
    <property type="molecule type" value="Genomic_DNA"/>
</dbReference>
<evidence type="ECO:0000313" key="7">
    <source>
        <dbReference type="Proteomes" id="UP000594380"/>
    </source>
</evidence>
<dbReference type="FunFam" id="1.10.10.10:FF:000001">
    <property type="entry name" value="LysR family transcriptional regulator"/>
    <property type="match status" value="1"/>
</dbReference>
<dbReference type="RefSeq" id="WP_176111242.1">
    <property type="nucleotide sequence ID" value="NZ_JAALDK010000002.1"/>
</dbReference>
<keyword evidence="4" id="KW-0804">Transcription</keyword>
<protein>
    <submittedName>
        <fullName evidence="6">LysR family transcriptional regulator</fullName>
    </submittedName>
</protein>
<dbReference type="PANTHER" id="PTHR30537">
    <property type="entry name" value="HTH-TYPE TRANSCRIPTIONAL REGULATOR"/>
    <property type="match status" value="1"/>
</dbReference>
<accession>A0A7Y6N3W6</accession>
<keyword evidence="3" id="KW-0238">DNA-binding</keyword>
<dbReference type="Gene3D" id="3.40.190.290">
    <property type="match status" value="1"/>
</dbReference>
<dbReference type="SUPFAM" id="SSF46785">
    <property type="entry name" value="Winged helix' DNA-binding domain"/>
    <property type="match status" value="1"/>
</dbReference>
<dbReference type="SUPFAM" id="SSF53850">
    <property type="entry name" value="Periplasmic binding protein-like II"/>
    <property type="match status" value="1"/>
</dbReference>
<evidence type="ECO:0000256" key="3">
    <source>
        <dbReference type="ARBA" id="ARBA00023125"/>
    </source>
</evidence>
<reference evidence="6 7" key="1">
    <citation type="submission" date="2020-02" db="EMBL/GenBank/DDBJ databases">
        <title>Paraburkholderia simonii sp. nov. and Paraburkholderia youngii sp. nov. Brazilian and Mexican Mimosa-associated rhizobia.</title>
        <authorList>
            <person name="Mavima L."/>
            <person name="Beukes C.W."/>
            <person name="Chan W.Y."/>
            <person name="Palmer M."/>
            <person name="De Meyer S.E."/>
            <person name="James E.K."/>
            <person name="Venter S.N."/>
            <person name="Steenkamp E.T."/>
        </authorList>
    </citation>
    <scope>NUCLEOTIDE SEQUENCE [LARGE SCALE GENOMIC DNA]</scope>
    <source>
        <strain evidence="6 7">JPY169</strain>
    </source>
</reference>
<comment type="similarity">
    <text evidence="1">Belongs to the LysR transcriptional regulatory family.</text>
</comment>
<gene>
    <name evidence="6" type="ORF">G5S42_34710</name>
</gene>
<dbReference type="Proteomes" id="UP000594380">
    <property type="component" value="Unassembled WGS sequence"/>
</dbReference>
<dbReference type="GO" id="GO:0003700">
    <property type="term" value="F:DNA-binding transcription factor activity"/>
    <property type="evidence" value="ECO:0007669"/>
    <property type="project" value="InterPro"/>
</dbReference>
<dbReference type="InterPro" id="IPR036390">
    <property type="entry name" value="WH_DNA-bd_sf"/>
</dbReference>
<dbReference type="PROSITE" id="PS50931">
    <property type="entry name" value="HTH_LYSR"/>
    <property type="match status" value="1"/>
</dbReference>
<evidence type="ECO:0000256" key="2">
    <source>
        <dbReference type="ARBA" id="ARBA00023015"/>
    </source>
</evidence>
<dbReference type="InterPro" id="IPR000847">
    <property type="entry name" value="LysR_HTH_N"/>
</dbReference>
<dbReference type="GeneID" id="301105504"/>
<dbReference type="Gene3D" id="1.10.10.10">
    <property type="entry name" value="Winged helix-like DNA-binding domain superfamily/Winged helix DNA-binding domain"/>
    <property type="match status" value="1"/>
</dbReference>
<dbReference type="InterPro" id="IPR036388">
    <property type="entry name" value="WH-like_DNA-bd_sf"/>
</dbReference>
<evidence type="ECO:0000256" key="4">
    <source>
        <dbReference type="ARBA" id="ARBA00023163"/>
    </source>
</evidence>
<dbReference type="GO" id="GO:0043565">
    <property type="term" value="F:sequence-specific DNA binding"/>
    <property type="evidence" value="ECO:0007669"/>
    <property type="project" value="TreeGrafter"/>
</dbReference>
<evidence type="ECO:0000259" key="5">
    <source>
        <dbReference type="PROSITE" id="PS50931"/>
    </source>
</evidence>
<dbReference type="Pfam" id="PF03466">
    <property type="entry name" value="LysR_substrate"/>
    <property type="match status" value="1"/>
</dbReference>
<dbReference type="PANTHER" id="PTHR30537:SF72">
    <property type="entry name" value="LYSR FAMILY TRANSCRIPTIONAL REGULATOR"/>
    <property type="match status" value="1"/>
</dbReference>
<dbReference type="CDD" id="cd08472">
    <property type="entry name" value="PBP2_CrgA_like_3"/>
    <property type="match status" value="1"/>
</dbReference>